<evidence type="ECO:0000256" key="5">
    <source>
        <dbReference type="ARBA" id="ARBA00023077"/>
    </source>
</evidence>
<dbReference type="Gene3D" id="2.40.170.20">
    <property type="entry name" value="TonB-dependent receptor, beta-barrel domain"/>
    <property type="match status" value="1"/>
</dbReference>
<gene>
    <name evidence="13" type="ORF">B5D82_14345</name>
</gene>
<dbReference type="SUPFAM" id="SSF56935">
    <property type="entry name" value="Porins"/>
    <property type="match status" value="1"/>
</dbReference>
<dbReference type="KEGG" id="cber:B5D82_14345"/>
<dbReference type="AlphaFoldDB" id="A0A222GAX0"/>
<keyword evidence="4 8" id="KW-0812">Transmembrane</keyword>
<evidence type="ECO:0000256" key="3">
    <source>
        <dbReference type="ARBA" id="ARBA00022452"/>
    </source>
</evidence>
<accession>A0A222GAX0</accession>
<feature type="signal peptide" evidence="10">
    <location>
        <begin position="1"/>
        <end position="27"/>
    </location>
</feature>
<keyword evidence="6 8" id="KW-0472">Membrane</keyword>
<dbReference type="EMBL" id="CP020465">
    <property type="protein sequence ID" value="ASP48842.1"/>
    <property type="molecule type" value="Genomic_DNA"/>
</dbReference>
<evidence type="ECO:0000256" key="9">
    <source>
        <dbReference type="RuleBase" id="RU003357"/>
    </source>
</evidence>
<evidence type="ECO:0000256" key="2">
    <source>
        <dbReference type="ARBA" id="ARBA00022448"/>
    </source>
</evidence>
<evidence type="ECO:0000259" key="11">
    <source>
        <dbReference type="Pfam" id="PF00593"/>
    </source>
</evidence>
<dbReference type="InterPro" id="IPR010104">
    <property type="entry name" value="TonB_rcpt_bac"/>
</dbReference>
<feature type="domain" description="TonB-dependent receptor plug" evidence="12">
    <location>
        <begin position="55"/>
        <end position="157"/>
    </location>
</feature>
<keyword evidence="5 9" id="KW-0798">TonB box</keyword>
<evidence type="ECO:0000313" key="13">
    <source>
        <dbReference type="EMBL" id="ASP48842.1"/>
    </source>
</evidence>
<dbReference type="OrthoDB" id="8727862at2"/>
<evidence type="ECO:0000256" key="8">
    <source>
        <dbReference type="PROSITE-ProRule" id="PRU01360"/>
    </source>
</evidence>
<evidence type="ECO:0000256" key="10">
    <source>
        <dbReference type="SAM" id="SignalP"/>
    </source>
</evidence>
<dbReference type="InterPro" id="IPR037066">
    <property type="entry name" value="Plug_dom_sf"/>
</dbReference>
<evidence type="ECO:0000256" key="4">
    <source>
        <dbReference type="ARBA" id="ARBA00022692"/>
    </source>
</evidence>
<evidence type="ECO:0000259" key="12">
    <source>
        <dbReference type="Pfam" id="PF07715"/>
    </source>
</evidence>
<reference evidence="13 14" key="1">
    <citation type="submission" date="2017-08" db="EMBL/GenBank/DDBJ databases">
        <title>Complete genome of Colwellia sp. NB097-1, a psychrophile bacterium ioslated from Bering Sea.</title>
        <authorList>
            <person name="Chen X."/>
        </authorList>
    </citation>
    <scope>NUCLEOTIDE SEQUENCE [LARGE SCALE GENOMIC DNA]</scope>
    <source>
        <strain evidence="13 14">NB097-1</strain>
    </source>
</reference>
<dbReference type="Proteomes" id="UP000202259">
    <property type="component" value="Chromosome"/>
</dbReference>
<comment type="subcellular location">
    <subcellularLocation>
        <location evidence="1 8">Cell outer membrane</location>
        <topology evidence="1 8">Multi-pass membrane protein</topology>
    </subcellularLocation>
</comment>
<dbReference type="Pfam" id="PF07715">
    <property type="entry name" value="Plug"/>
    <property type="match status" value="1"/>
</dbReference>
<feature type="domain" description="TonB-dependent receptor-like beta-barrel" evidence="11">
    <location>
        <begin position="370"/>
        <end position="869"/>
    </location>
</feature>
<dbReference type="PANTHER" id="PTHR40980">
    <property type="entry name" value="PLUG DOMAIN-CONTAINING PROTEIN"/>
    <property type="match status" value="1"/>
</dbReference>
<protein>
    <submittedName>
        <fullName evidence="13">TonB-dependent receptor</fullName>
    </submittedName>
</protein>
<keyword evidence="10" id="KW-0732">Signal</keyword>
<dbReference type="InterPro" id="IPR039426">
    <property type="entry name" value="TonB-dep_rcpt-like"/>
</dbReference>
<keyword evidence="14" id="KW-1185">Reference proteome</keyword>
<keyword evidence="13" id="KW-0675">Receptor</keyword>
<dbReference type="GO" id="GO:0009279">
    <property type="term" value="C:cell outer membrane"/>
    <property type="evidence" value="ECO:0007669"/>
    <property type="project" value="UniProtKB-SubCell"/>
</dbReference>
<dbReference type="Pfam" id="PF00593">
    <property type="entry name" value="TonB_dep_Rec_b-barrel"/>
    <property type="match status" value="1"/>
</dbReference>
<evidence type="ECO:0000313" key="14">
    <source>
        <dbReference type="Proteomes" id="UP000202259"/>
    </source>
</evidence>
<proteinExistence type="inferred from homology"/>
<sequence length="902" mass="98335">MHSKKPKLNYLSMLVMLNLGVMTTVNAAEDKVKDVETITVTGIKSSLIKAMDLKKSSDGIVDAIASEDIGKFPDQNVAESLQRISGVAIDRDGGEGQLISVRGLGPEFNAVLVNGRTMATVSGGRAFSFDTLASELINGAEVHKTQSAKLQDGSIGATVNITTHRPLDIGEFKAVASVKSTFDKLADKNNPTFSGLISNTFDDGKFGVLASLSLSDKESRSDTAQTWGYLLENLNSLDSGDTLNDVYMPQNYDQIVKTEKRERTSGSLVLQYQQSDDLLFTADALFSEYDVSYREDILAHWFESGNIVDATLDENRTVVNLATGNNSATDYLNRLSYRPTTTKAFGVNMDWQVNSDVNVAIDTSYSKAESNGGNGTTDTVAGFFNSYTFDNTQGGATPILGFSENLSKDILGANWASIFGDDIEDEIYESRVDIEWVLDTGVLAKINFGASYSDRTLSTMPTNTDRTVRNGWGGYNVKLPASLFTDFNADGFLSGVPGKPVSNWLIFDSYEYMAFLESDAGYTQLDPEAAAEIKAAMDANGGHTALNVISNSFEVSEKLSAVYLDAYFAGELGEMPWQVVAGVRYVETDTKSAGFGNELLDYTGPDSTGKYVPIVSDELRPISVDGSYNNFLPSINANIEVVEDIFVRTAYSKSITRPTLSELSASTSYSEGKIGSLSASGGNPHLEPYESTNVDLSLEWYFDETSYAAISYYTKDIDNFVDGGISSETVSVPNGDFDITVSRPMNLNSTKIDGMELALQHSFSYLPAPFDGLGIMANMTFVDSESSADTEENPLPLPGLGDSQNLVLFYEKDAVQFRVAYNNRDEFMQVTTNWAGGAPIYVEDYYQVDVSGSYDINETFTVFFEGINVTNEITKKRGLYSNHALYTIETGPRYSIGVRGSF</sequence>
<keyword evidence="7 8" id="KW-0998">Cell outer membrane</keyword>
<comment type="similarity">
    <text evidence="8 9">Belongs to the TonB-dependent receptor family.</text>
</comment>
<dbReference type="CDD" id="cd01347">
    <property type="entry name" value="ligand_gated_channel"/>
    <property type="match status" value="1"/>
</dbReference>
<evidence type="ECO:0000256" key="6">
    <source>
        <dbReference type="ARBA" id="ARBA00023136"/>
    </source>
</evidence>
<dbReference type="InterPro" id="IPR000531">
    <property type="entry name" value="Beta-barrel_TonB"/>
</dbReference>
<dbReference type="Gene3D" id="2.170.130.10">
    <property type="entry name" value="TonB-dependent receptor, plug domain"/>
    <property type="match status" value="1"/>
</dbReference>
<dbReference type="InterPro" id="IPR036942">
    <property type="entry name" value="Beta-barrel_TonB_sf"/>
</dbReference>
<dbReference type="InterPro" id="IPR012910">
    <property type="entry name" value="Plug_dom"/>
</dbReference>
<dbReference type="RefSeq" id="WP_081152465.1">
    <property type="nucleotide sequence ID" value="NZ_CP020465.1"/>
</dbReference>
<keyword evidence="3 8" id="KW-1134">Transmembrane beta strand</keyword>
<evidence type="ECO:0000256" key="7">
    <source>
        <dbReference type="ARBA" id="ARBA00023237"/>
    </source>
</evidence>
<evidence type="ECO:0000256" key="1">
    <source>
        <dbReference type="ARBA" id="ARBA00004571"/>
    </source>
</evidence>
<keyword evidence="2 8" id="KW-0813">Transport</keyword>
<feature type="chain" id="PRO_5011304216" evidence="10">
    <location>
        <begin position="28"/>
        <end position="902"/>
    </location>
</feature>
<dbReference type="NCBIfam" id="TIGR01782">
    <property type="entry name" value="TonB-Xanth-Caul"/>
    <property type="match status" value="1"/>
</dbReference>
<name>A0A222GAX0_9GAMM</name>
<organism evidence="13 14">
    <name type="scientific">Cognaticolwellia beringensis</name>
    <dbReference type="NCBI Taxonomy" id="1967665"/>
    <lineage>
        <taxon>Bacteria</taxon>
        <taxon>Pseudomonadati</taxon>
        <taxon>Pseudomonadota</taxon>
        <taxon>Gammaproteobacteria</taxon>
        <taxon>Alteromonadales</taxon>
        <taxon>Colwelliaceae</taxon>
        <taxon>Cognaticolwellia</taxon>
    </lineage>
</organism>
<dbReference type="PANTHER" id="PTHR40980:SF3">
    <property type="entry name" value="TONB-DEPENDENT RECEPTOR-LIKE BETA-BARREL DOMAIN-CONTAINING PROTEIN"/>
    <property type="match status" value="1"/>
</dbReference>
<dbReference type="PROSITE" id="PS52016">
    <property type="entry name" value="TONB_DEPENDENT_REC_3"/>
    <property type="match status" value="1"/>
</dbReference>